<sequence length="40" mass="4762">MKITNHAYKWIQQRGLDITVIKIIEETILLKYIKKATKAF</sequence>
<organism evidence="1 2">
    <name type="scientific">Candidatus Jettenia ecosi</name>
    <dbReference type="NCBI Taxonomy" id="2494326"/>
    <lineage>
        <taxon>Bacteria</taxon>
        <taxon>Pseudomonadati</taxon>
        <taxon>Planctomycetota</taxon>
        <taxon>Candidatus Brocadiia</taxon>
        <taxon>Candidatus Brocadiales</taxon>
        <taxon>Candidatus Brocadiaceae</taxon>
        <taxon>Candidatus Jettenia</taxon>
    </lineage>
</organism>
<dbReference type="AlphaFoldDB" id="A0A533QAH3"/>
<evidence type="ECO:0000313" key="2">
    <source>
        <dbReference type="Proteomes" id="UP000319783"/>
    </source>
</evidence>
<protein>
    <submittedName>
        <fullName evidence="1">Uncharacterized protein</fullName>
    </submittedName>
</protein>
<gene>
    <name evidence="1" type="ORF">JETT_2056</name>
</gene>
<evidence type="ECO:0000313" key="1">
    <source>
        <dbReference type="EMBL" id="TLD41695.1"/>
    </source>
</evidence>
<proteinExistence type="predicted"/>
<accession>A0A533QAH3</accession>
<name>A0A533QAH3_9BACT</name>
<comment type="caution">
    <text evidence="1">The sequence shown here is derived from an EMBL/GenBank/DDBJ whole genome shotgun (WGS) entry which is preliminary data.</text>
</comment>
<dbReference type="EMBL" id="SULG01000039">
    <property type="protein sequence ID" value="TLD41695.1"/>
    <property type="molecule type" value="Genomic_DNA"/>
</dbReference>
<dbReference type="Proteomes" id="UP000319783">
    <property type="component" value="Unassembled WGS sequence"/>
</dbReference>
<reference evidence="1 2" key="1">
    <citation type="submission" date="2019-04" db="EMBL/GenBank/DDBJ databases">
        <title>Genome of a novel bacterium Candidatus Jettenia ecosi reconstructed from metagenome of an anammox bioreactor.</title>
        <authorList>
            <person name="Mardanov A.V."/>
            <person name="Beletsky A.V."/>
            <person name="Ravin N.V."/>
            <person name="Botchkova E.A."/>
            <person name="Litti Y.V."/>
            <person name="Nozhevnikova A.N."/>
        </authorList>
    </citation>
    <scope>NUCLEOTIDE SEQUENCE [LARGE SCALE GENOMIC DNA]</scope>
    <source>
        <strain evidence="1">J2</strain>
    </source>
</reference>